<name>G9ETH3_9GAMM</name>
<evidence type="ECO:0000313" key="2">
    <source>
        <dbReference type="Proteomes" id="UP000002770"/>
    </source>
</evidence>
<reference evidence="1 2" key="1">
    <citation type="journal article" date="2011" name="BMC Genomics">
        <title>Insight into cross-talk between intra-amoebal pathogens.</title>
        <authorList>
            <person name="Gimenez G."/>
            <person name="Bertelli C."/>
            <person name="Moliner C."/>
            <person name="Robert C."/>
            <person name="Raoult D."/>
            <person name="Fournier P.E."/>
            <person name="Greub G."/>
        </authorList>
    </citation>
    <scope>NUCLEOTIDE SEQUENCE [LARGE SCALE GENOMIC DNA]</scope>
    <source>
        <strain evidence="1 2">LLAP12</strain>
    </source>
</reference>
<dbReference type="EMBL" id="JH413847">
    <property type="protein sequence ID" value="EHL29640.1"/>
    <property type="molecule type" value="Genomic_DNA"/>
</dbReference>
<dbReference type="Proteomes" id="UP000002770">
    <property type="component" value="Unassembled WGS sequence"/>
</dbReference>
<dbReference type="HOGENOM" id="CLU_1407231_0_0_6"/>
<dbReference type="RefSeq" id="WP_006872477.1">
    <property type="nucleotide sequence ID" value="NZ_JH413847.1"/>
</dbReference>
<keyword evidence="2" id="KW-1185">Reference proteome</keyword>
<proteinExistence type="predicted"/>
<organism evidence="1 2">
    <name type="scientific">Legionella drancourtii LLAP12</name>
    <dbReference type="NCBI Taxonomy" id="658187"/>
    <lineage>
        <taxon>Bacteria</taxon>
        <taxon>Pseudomonadati</taxon>
        <taxon>Pseudomonadota</taxon>
        <taxon>Gammaproteobacteria</taxon>
        <taxon>Legionellales</taxon>
        <taxon>Legionellaceae</taxon>
        <taxon>Legionella</taxon>
    </lineage>
</organism>
<sequence length="193" mass="21561">MLRKSVGFVLASVVMKSTFAVTIHHGVILEHREWTTGNMPIHAKERPHKGNKHSLKSLLKQNNALNLNQDQEGILLRSSVEQEIEGFVGKAAVIGGVLEAYIENYTATAQTYTISSNFCITTRLDADINPCHYRSYKIELDPHGWFQLDVIRGFSYTFSEAGVFGTGLFMLVEKEGTPSMFSTYDLGSIQIDD</sequence>
<dbReference type="InParanoid" id="G9ETH3"/>
<accession>G9ETH3</accession>
<dbReference type="AlphaFoldDB" id="G9ETH3"/>
<evidence type="ECO:0000313" key="1">
    <source>
        <dbReference type="EMBL" id="EHL29640.1"/>
    </source>
</evidence>
<gene>
    <name evidence="1" type="ORF">LDG_8605</name>
</gene>
<protein>
    <submittedName>
        <fullName evidence="1">Uncharacterized protein</fullName>
    </submittedName>
</protein>